<dbReference type="InterPro" id="IPR020841">
    <property type="entry name" value="PKS_Beta-ketoAc_synthase_dom"/>
</dbReference>
<dbReference type="InterPro" id="IPR024320">
    <property type="entry name" value="LPG_synthase_C"/>
</dbReference>
<feature type="region of interest" description="N-terminal hotdog fold" evidence="11">
    <location>
        <begin position="3190"/>
        <end position="3311"/>
    </location>
</feature>
<dbReference type="eggNOG" id="COG2898">
    <property type="taxonomic scope" value="Bacteria"/>
</dbReference>
<feature type="domain" description="Carrier" evidence="13">
    <location>
        <begin position="9"/>
        <end position="82"/>
    </location>
</feature>
<evidence type="ECO:0000259" key="14">
    <source>
        <dbReference type="PROSITE" id="PS52004"/>
    </source>
</evidence>
<dbReference type="Gene3D" id="1.10.1240.100">
    <property type="match status" value="2"/>
</dbReference>
<dbReference type="InterPro" id="IPR018201">
    <property type="entry name" value="Ketoacyl_synth_AS"/>
</dbReference>
<dbReference type="InterPro" id="IPR009081">
    <property type="entry name" value="PP-bd_ACP"/>
</dbReference>
<dbReference type="InterPro" id="IPR016039">
    <property type="entry name" value="Thiolase-like"/>
</dbReference>
<keyword evidence="6" id="KW-0597">Phosphoprotein</keyword>
<evidence type="ECO:0000259" key="15">
    <source>
        <dbReference type="PROSITE" id="PS52019"/>
    </source>
</evidence>
<accession>A0A023BPR4</accession>
<dbReference type="SUPFAM" id="SSF51735">
    <property type="entry name" value="NAD(P)-binding Rossmann-fold domains"/>
    <property type="match status" value="1"/>
</dbReference>
<dbReference type="InterPro" id="IPR049900">
    <property type="entry name" value="PKS_mFAS_DH"/>
</dbReference>
<dbReference type="Gene3D" id="3.40.640.10">
    <property type="entry name" value="Type I PLP-dependent aspartate aminotransferase-like (Major domain)"/>
    <property type="match status" value="1"/>
</dbReference>
<feature type="region of interest" description="C-terminal hotdog fold" evidence="11">
    <location>
        <begin position="1751"/>
        <end position="1898"/>
    </location>
</feature>
<dbReference type="GO" id="GO:0004315">
    <property type="term" value="F:3-oxoacyl-[acyl-carrier-protein] synthase activity"/>
    <property type="evidence" value="ECO:0007669"/>
    <property type="project" value="InterPro"/>
</dbReference>
<dbReference type="InterPro" id="IPR054514">
    <property type="entry name" value="RhiE-like_linker"/>
</dbReference>
<reference evidence="16 17" key="1">
    <citation type="submission" date="2014-04" db="EMBL/GenBank/DDBJ databases">
        <title>Aquimarina sp. 22II-S11-z7 Genome Sequencing.</title>
        <authorList>
            <person name="Lai Q."/>
        </authorList>
    </citation>
    <scope>NUCLEOTIDE SEQUENCE [LARGE SCALE GENOMIC DNA]</scope>
    <source>
        <strain evidence="16 17">22II-S11-z7</strain>
    </source>
</reference>
<dbReference type="Pfam" id="PF08659">
    <property type="entry name" value="KR"/>
    <property type="match status" value="1"/>
</dbReference>
<dbReference type="PANTHER" id="PTHR43775">
    <property type="entry name" value="FATTY ACID SYNTHASE"/>
    <property type="match status" value="1"/>
</dbReference>
<dbReference type="Pfam" id="PF22621">
    <property type="entry name" value="CurL-like_PKS_C"/>
    <property type="match status" value="1"/>
</dbReference>
<dbReference type="InterPro" id="IPR049551">
    <property type="entry name" value="PKS_DH_C"/>
</dbReference>
<dbReference type="GO" id="GO:0004312">
    <property type="term" value="F:fatty acid synthase activity"/>
    <property type="evidence" value="ECO:0007669"/>
    <property type="project" value="TreeGrafter"/>
</dbReference>
<comment type="caution">
    <text evidence="16">The sequence shown here is derived from an EMBL/GenBank/DDBJ whole genome shotgun (WGS) entry which is preliminary data.</text>
</comment>
<comment type="cofactor">
    <cofactor evidence="1">
        <name>pyridoxal 5'-phosphate</name>
        <dbReference type="ChEBI" id="CHEBI:597326"/>
    </cofactor>
</comment>
<feature type="domain" description="Ketosynthase family 3 (KS3)" evidence="14">
    <location>
        <begin position="2568"/>
        <end position="3005"/>
    </location>
</feature>
<dbReference type="InterPro" id="IPR015422">
    <property type="entry name" value="PyrdxlP-dep_Trfase_small"/>
</dbReference>
<evidence type="ECO:0000256" key="10">
    <source>
        <dbReference type="ARBA" id="ARBA00054155"/>
    </source>
</evidence>
<dbReference type="Pfam" id="PF00109">
    <property type="entry name" value="ketoacyl-synt"/>
    <property type="match status" value="2"/>
</dbReference>
<dbReference type="GO" id="GO:0005737">
    <property type="term" value="C:cytoplasm"/>
    <property type="evidence" value="ECO:0007669"/>
    <property type="project" value="UniProtKB-SubCell"/>
</dbReference>
<evidence type="ECO:0000256" key="5">
    <source>
        <dbReference type="ARBA" id="ARBA00022490"/>
    </source>
</evidence>
<feature type="domain" description="PKS/mFAS DH" evidence="15">
    <location>
        <begin position="1614"/>
        <end position="1898"/>
    </location>
</feature>
<dbReference type="OrthoDB" id="1230081at2"/>
<dbReference type="Pfam" id="PF14765">
    <property type="entry name" value="PS-DH"/>
    <property type="match status" value="2"/>
</dbReference>
<dbReference type="Pfam" id="PF22336">
    <property type="entry name" value="RhiE-like_linker"/>
    <property type="match status" value="1"/>
</dbReference>
<dbReference type="InterPro" id="IPR020806">
    <property type="entry name" value="PKS_PP-bd"/>
</dbReference>
<evidence type="ECO:0000256" key="4">
    <source>
        <dbReference type="ARBA" id="ARBA00022450"/>
    </source>
</evidence>
<dbReference type="InterPro" id="IPR057326">
    <property type="entry name" value="KR_dom"/>
</dbReference>
<evidence type="ECO:0000313" key="16">
    <source>
        <dbReference type="EMBL" id="EZH71976.1"/>
    </source>
</evidence>
<feature type="region of interest" description="Disordered" evidence="12">
    <location>
        <begin position="490"/>
        <end position="509"/>
    </location>
</feature>
<dbReference type="SUPFAM" id="SSF53383">
    <property type="entry name" value="PLP-dependent transferases"/>
    <property type="match status" value="1"/>
</dbReference>
<dbReference type="GO" id="GO:0031177">
    <property type="term" value="F:phosphopantetheine binding"/>
    <property type="evidence" value="ECO:0007669"/>
    <property type="project" value="InterPro"/>
</dbReference>
<dbReference type="Proteomes" id="UP000023541">
    <property type="component" value="Unassembled WGS sequence"/>
</dbReference>
<dbReference type="SMART" id="SM00822">
    <property type="entry name" value="PKS_KR"/>
    <property type="match status" value="1"/>
</dbReference>
<evidence type="ECO:0000256" key="6">
    <source>
        <dbReference type="ARBA" id="ARBA00022553"/>
    </source>
</evidence>
<proteinExistence type="predicted"/>
<dbReference type="CDD" id="cd00833">
    <property type="entry name" value="PKS"/>
    <property type="match status" value="2"/>
</dbReference>
<feature type="active site" description="Proton acceptor; for dehydratase activity" evidence="11">
    <location>
        <position position="1643"/>
    </location>
</feature>
<dbReference type="Gene3D" id="1.10.1200.10">
    <property type="entry name" value="ACP-like"/>
    <property type="match status" value="2"/>
</dbReference>
<feature type="compositionally biased region" description="Polar residues" evidence="12">
    <location>
        <begin position="492"/>
        <end position="502"/>
    </location>
</feature>
<dbReference type="Pfam" id="PF21394">
    <property type="entry name" value="Beta-ketacyl_N"/>
    <property type="match status" value="1"/>
</dbReference>
<dbReference type="SUPFAM" id="SSF47336">
    <property type="entry name" value="ACP-like"/>
    <property type="match status" value="2"/>
</dbReference>
<dbReference type="Pfam" id="PF21089">
    <property type="entry name" value="PKS_DH_N"/>
    <property type="match status" value="2"/>
</dbReference>
<feature type="domain" description="PKS/mFAS DH" evidence="15">
    <location>
        <begin position="3190"/>
        <end position="3474"/>
    </location>
</feature>
<dbReference type="GO" id="GO:0016829">
    <property type="term" value="F:lyase activity"/>
    <property type="evidence" value="ECO:0007669"/>
    <property type="project" value="InterPro"/>
</dbReference>
<dbReference type="PROSITE" id="PS52004">
    <property type="entry name" value="KS3_2"/>
    <property type="match status" value="2"/>
</dbReference>
<evidence type="ECO:0000313" key="17">
    <source>
        <dbReference type="Proteomes" id="UP000023541"/>
    </source>
</evidence>
<dbReference type="InterPro" id="IPR050091">
    <property type="entry name" value="PKS_NRPS_Biosynth_Enz"/>
</dbReference>
<feature type="region of interest" description="Disordered" evidence="12">
    <location>
        <begin position="958"/>
        <end position="980"/>
    </location>
</feature>
<comment type="pathway">
    <text evidence="3">Antibiotic biosynthesis.</text>
</comment>
<dbReference type="Pfam" id="PF00550">
    <property type="entry name" value="PP-binding"/>
    <property type="match status" value="2"/>
</dbReference>
<evidence type="ECO:0000256" key="8">
    <source>
        <dbReference type="ARBA" id="ARBA00022737"/>
    </source>
</evidence>
<dbReference type="STRING" id="1317122.ATO12_04990"/>
<evidence type="ECO:0000256" key="9">
    <source>
        <dbReference type="ARBA" id="ARBA00022898"/>
    </source>
</evidence>
<dbReference type="SMART" id="SM01294">
    <property type="entry name" value="PKS_PP_betabranch"/>
    <property type="match status" value="1"/>
</dbReference>
<feature type="domain" description="Carrier" evidence="13">
    <location>
        <begin position="2423"/>
        <end position="2497"/>
    </location>
</feature>
<keyword evidence="9" id="KW-0663">Pyridoxal phosphate</keyword>
<comment type="caution">
    <text evidence="11">Lacks conserved residue(s) required for the propagation of feature annotation.</text>
</comment>
<evidence type="ECO:0000259" key="13">
    <source>
        <dbReference type="PROSITE" id="PS50075"/>
    </source>
</evidence>
<feature type="active site" description="Proton donor; for dehydratase activity" evidence="11">
    <location>
        <position position="1812"/>
    </location>
</feature>
<dbReference type="GO" id="GO:0006520">
    <property type="term" value="P:amino acid metabolic process"/>
    <property type="evidence" value="ECO:0007669"/>
    <property type="project" value="InterPro"/>
</dbReference>
<dbReference type="eggNOG" id="COG3321">
    <property type="taxonomic scope" value="Bacteria"/>
</dbReference>
<evidence type="ECO:0000256" key="7">
    <source>
        <dbReference type="ARBA" id="ARBA00022679"/>
    </source>
</evidence>
<evidence type="ECO:0000256" key="3">
    <source>
        <dbReference type="ARBA" id="ARBA00004792"/>
    </source>
</evidence>
<protein>
    <recommendedName>
        <fullName evidence="18">Carrier domain-containing protein</fullName>
    </recommendedName>
</protein>
<dbReference type="SMART" id="SM00823">
    <property type="entry name" value="PKS_PP"/>
    <property type="match status" value="2"/>
</dbReference>
<feature type="region of interest" description="Disordered" evidence="12">
    <location>
        <begin position="2500"/>
        <end position="2533"/>
    </location>
</feature>
<dbReference type="Gene3D" id="3.10.129.110">
    <property type="entry name" value="Polyketide synthase dehydratase"/>
    <property type="match status" value="2"/>
</dbReference>
<sequence>MIDKEILLESTESYLKSLISQFSQVPIGDNCVSTPFQELGIDSFRILQIIKKLEEEFGTLPKTLLFENFNIGDLSYYFVDKHEGILREKFKQEKEGNDRAVYSNEESSNSTEEITEIFDNRYDVNKEETPVLILEKEANKHPELLKLVEKLFNQYKNEGSASRGTRNIAPNLFIGAEKKGYFNYSRYKDIILVYSYTGAKDYLSVITEEIYQYCINNNFELNLFTVDQVESIRGVLFTATPFGVLSRVNIKDFTLQGSKMRRLRYQVSKFERAGKCRIEEYQNGSDKKVDKNITQIIDEWCAPRTMVNPLIHIVKEEILSGNLSAEHRLFLTYLDDVLQNVILISKLSSEENGYLMDLEFYPKSMPLGGLEYAIVEIIKTLKAEEYTTLSLGGTYGCKLNSSSNADPELDKTLDYLRGQNIFNDEGNLQFKNKFRPEHNTVFLSRPVGSNPDNVTDIIMMIADPMKMQTSDEENHTFTKLDKQTVALESKTARQNTSNSNGEFKQVKENPQVEKHKVVIEGEERSIMLSDYGYNPLNIPGDQVTFDLKTDSWAQLELPVIQNQLSFLYTQLQQPVDLVESLKNIFPFSYFTLTTAGRTAERAFCKSWPKKGKVLQNLLFPTMIFNQIENGFTPIELPHPGVYKLDAEDQYKGNLNWEALKKQVEEDPESIAFVFIEMNDNAAGGAPVSLQHLKQVKTFLSEYAIPLVFDTTRIVENALFILEHENEFIGKNVWDVVREMVSYADAIIASLAKNFCVDKGGLIGTNDVELYNKIQNFIQEESIGLDVIDKKVIGLSFHNRNKIEAWVRNRLQSVQTIWRVLKQQGIPVVQPALGHCILIDVKQIPEFELFEYPVASFVSWLYLNTGIRAGAHNVGMQKDTEINNLVRLAIPVGLKQEKIEEIANRLIKAFQKKTNIPEILPKDNQSETFGNIHTNFNLKKYHNTSGKVVSKTLNSETSSIDNDNNFSITESTGKSTQTDSDIKVKETGANQNIQNDKPYQTGDIAIVGIAGRYPKAKNMNEFWNNLVQGKDCVEDIPDVRFGQRLHNKFSEKYRGGFIDDIDKFDSLFFNISPREAEYLDPQERLFLEVAWEAIEDAGYYPETLVDDNASRNIGVYVGAVWTLYQVIGTEEKLQGNFVSPSSHLWGIANRVSYAFNLSGPSLPIDTACSSSLSALYLACEAIYKGECSGAIVGGVNLDAHQSKIDINKSGGALSADGVCRTFGKGANGYVAGEGVGAVYIKPLDKAIKDGDHVYGVIKGIAVNHGGKTSGFMVPSPKSQAQVVTTALESGKIDARSIGYVEAHGTGTELGDPIEISGLTAAFQEYNVDKQECSIGSVKTNIGHLEAAAGIVGLHKVLLQMKYKKLVPSLHSSELNPFIDFKNSPFYVEQTVKEWKPKTIEGVQYPLRAGISSFGAGGANAHVIIEEYVTPIEEEKTPSSKFKEYIFPLSARNENQLRETAIRLSTYLQDDLSGEKLLTCKDIAHTLQIGRKSFDHRLVIIAKTKQELVQKLTLFIDGKQDNAMLTGEVKNSQNITRLLNRKEKEEFIKFLSQSGDLSKLAQLWSVGFLADWQGIQALEAGAKISLPTYPFADKRHWISDTSKSSNLSLHSTTALHPLIDSNESTFERQVFKKTFHDKDFFIYDHLVSEIPTLPGVAYLDFARKAGELATGRKVQIIKNILWLSPLTVVDSVPKEVCIELKPNGGLVHFEVFSEEENNTKQIYSQGKLIYATHEELTAEPEYIDLEEIRTRCVKVTDGKEAYPLFKSLGLDLGPSFQVLQDIFKNDDEILGELLIPEIRNNDFNDYLLHPSLVDGSFQAGMAAQLGEQTGEMFVPYSIGEVEVLQPLKPKCFSYVKKVDEPGSKVSKVNVFIVDEDGMILVKIRESIGVPLVSVHEKPDQTKEEEEYSKLYYSHEWKKSLLEQEKVLSNESGPILLFSPDEKLQKVYKDRYKKNEDIILIEPGDKFKKLGSHKYKINPQNPADFKKLFEALNKDIIKNICFAWPIGDELKDDDEYEEGFIQKSFDNGIYSFLMLCQSLIEQKLDNVQLLYLYLGQIGTSQPHHEAINGFAKTLQMEHPKLYCKILEIQQSKKSYDKILDIVLTELHSDNSNEMTIRYQEEERYVRKVKEFSLLQDQDSDRTDSFGLKEKGVYIITGGAGGLGLIFAEYLAAQCKARLVLTGRSKLSGERQTKLDRLSEVGAEVMYIPADVSIAKDVENLVKKAKSKFGKINGIIHSAGVLRDSYVRSKTREEMEAVFAPKVYGTLYLDRITKDEDLDFFVTFSSLAAVGGNAGQCDYSFANHFMDSFAEKRKLLQEKGERSGVTLSLNWSLWADGGMKLDEQTEIFFKKNLGIKPLSIKTGLEAFEKGLHTRKAQFVVLEGVQEKIERAWGIKEKETPEAVATDSKTSTDSEVQVDQQADKELFIVVRDALSKIVMEMLKLDPEDISYDKILLDLGFDSIGLTTYANRINELYELDITPVLFFEYPSIKEIATFLSREHKNEVQKTHEVSGGTSTSDIKKEASQPAKRKEEYSDAEKGILSINKGWNASALDQQSQSPGEALSTESRFIDQPIAIVGMSGVMPGSENLEEFWENLENEKNLITVIPEDRWNWEDYDGDPFREKNKTNSKWGGFMSDVDKFDPSFFGISPREAEMMDPQQRIFLETVWKAIEDSGHKVSDLSGTKTGLFVGVATRDYADSLVDNQIPLDGYTASGNSHSVLVNRVSFLLNLRGPSAPLDTACSSSLIAVHRAIESIHTGSSDMAIVGGVQLMLTPAAYISFGMAGMLSGDGKCKTFDKSANGYVRGEGSGAIFLKPLDKAEADRDHIYAVIKATTENHGGKVTMLTAPNPVAQTDLLVEAYQKAHIDPSTVGYIECHGTGTSLGDPIEIQALNKTFSELYKKHNKAPAKTPHCGLSSVKTNIGHLETAAGIAGVLKVLLSLKHKKIPATLHFEELNPYINLKDSPLYIVDKTQNWEVIKDDQDNTLPRRAGVSSFGFGGANSHIVLEEYIQEEDHSQIQLDEPHIIVLSAKTEDRLKAYTQLLYNHVEKHDINLTNLAFTLQVGRDEMDERLGLVVNSIEELKEKLSDYLSQKENIEDIFYDRVKQNSAAVIDSTEKNDFSETQIDKYINDKNYSRLTEAWVMGIHIDWAQLYKQVKPRRISLPTYPFARERYWFNLVDSEKLKSAGEFEKLHPLLHYNSSTLSQQCYTSTFSGKEFFIKDHKIQQQNVMPFTACLEMAYVAVKNAMPDLNESTTLELRNTFCVNLLTIKDNKEVNISLVENNDKGVDYEIYSIEGEKEIIHCEGEVVILANQNSTNIDIVQLKTHFTTQAINPEELYQVLKQMDMSYGPSFKGIKNFYKGEDQILAQLSLPETITDDYKNYALHPSLIESSLQLAIGLLTDLDSKLNQPILPFEIGSVKLFSPCQKELYAWVRYSKGSKQEDDIVNVDIDLTDKSGEVCVKMKSLAFDSTLYKQTKKNTYKDFEMLINAIHNGDTREQEYAETENSETSFNQLLKDLY</sequence>
<evidence type="ECO:0008006" key="18">
    <source>
        <dbReference type="Google" id="ProtNLM"/>
    </source>
</evidence>
<keyword evidence="8" id="KW-0677">Repeat</keyword>
<keyword evidence="5" id="KW-0963">Cytoplasm</keyword>
<dbReference type="SMART" id="SM00825">
    <property type="entry name" value="PKS_KS"/>
    <property type="match status" value="2"/>
</dbReference>
<dbReference type="GO" id="GO:0071770">
    <property type="term" value="P:DIM/DIP cell wall layer assembly"/>
    <property type="evidence" value="ECO:0007669"/>
    <property type="project" value="TreeGrafter"/>
</dbReference>
<gene>
    <name evidence="16" type="ORF">ATO12_04990</name>
</gene>
<dbReference type="SMART" id="SM00826">
    <property type="entry name" value="PKS_DH"/>
    <property type="match status" value="2"/>
</dbReference>
<feature type="domain" description="Ketosynthase family 3 (KS3)" evidence="14">
    <location>
        <begin position="1000"/>
        <end position="1425"/>
    </location>
</feature>
<dbReference type="Gene3D" id="3.40.47.10">
    <property type="match status" value="2"/>
</dbReference>
<dbReference type="InterPro" id="IPR036736">
    <property type="entry name" value="ACP-like_sf"/>
</dbReference>
<dbReference type="InterPro" id="IPR049552">
    <property type="entry name" value="PKS_DH_N"/>
</dbReference>
<dbReference type="InterPro" id="IPR049490">
    <property type="entry name" value="C883_1060-like_KR_N"/>
</dbReference>
<dbReference type="Pfam" id="PF01212">
    <property type="entry name" value="Beta_elim_lyase"/>
    <property type="match status" value="1"/>
</dbReference>
<dbReference type="CDD" id="cd08953">
    <property type="entry name" value="KR_2_SDR_x"/>
    <property type="match status" value="1"/>
</dbReference>
<dbReference type="Gene3D" id="3.40.50.720">
    <property type="entry name" value="NAD(P)-binding Rossmann-like Domain"/>
    <property type="match status" value="1"/>
</dbReference>
<dbReference type="RefSeq" id="WP_034246254.1">
    <property type="nucleotide sequence ID" value="NZ_AQRA01000010.1"/>
</dbReference>
<dbReference type="PROSITE" id="PS00606">
    <property type="entry name" value="KS3_1"/>
    <property type="match status" value="2"/>
</dbReference>
<organism evidence="16 17">
    <name type="scientific">Aquimarina atlantica</name>
    <dbReference type="NCBI Taxonomy" id="1317122"/>
    <lineage>
        <taxon>Bacteria</taxon>
        <taxon>Pseudomonadati</taxon>
        <taxon>Bacteroidota</taxon>
        <taxon>Flavobacteriia</taxon>
        <taxon>Flavobacteriales</taxon>
        <taxon>Flavobacteriaceae</taxon>
        <taxon>Aquimarina</taxon>
    </lineage>
</organism>
<dbReference type="PANTHER" id="PTHR43775:SF37">
    <property type="entry name" value="SI:DKEY-61P9.11"/>
    <property type="match status" value="1"/>
</dbReference>
<feature type="compositionally biased region" description="Basic and acidic residues" evidence="12">
    <location>
        <begin position="2515"/>
        <end position="2533"/>
    </location>
</feature>
<dbReference type="InterPro" id="IPR013968">
    <property type="entry name" value="PKS_KR"/>
</dbReference>
<dbReference type="Pfam" id="PF02801">
    <property type="entry name" value="Ketoacyl-synt_C"/>
    <property type="match status" value="2"/>
</dbReference>
<dbReference type="FunFam" id="3.40.47.10:FF:000019">
    <property type="entry name" value="Polyketide synthase type I"/>
    <property type="match status" value="1"/>
</dbReference>
<dbReference type="InterPro" id="IPR015421">
    <property type="entry name" value="PyrdxlP-dep_Trfase_major"/>
</dbReference>
<dbReference type="Gene3D" id="3.90.1150.10">
    <property type="entry name" value="Aspartate Aminotransferase, domain 1"/>
    <property type="match status" value="1"/>
</dbReference>
<dbReference type="InterPro" id="IPR036291">
    <property type="entry name" value="NAD(P)-bd_dom_sf"/>
</dbReference>
<dbReference type="EMBL" id="AQRA01000010">
    <property type="protein sequence ID" value="EZH71976.1"/>
    <property type="molecule type" value="Genomic_DNA"/>
</dbReference>
<dbReference type="PROSITE" id="PS52019">
    <property type="entry name" value="PKS_MFAS_DH"/>
    <property type="match status" value="2"/>
</dbReference>
<dbReference type="InterPro" id="IPR001597">
    <property type="entry name" value="ArAA_b-elim_lyase/Thr_aldolase"/>
</dbReference>
<dbReference type="InterPro" id="IPR042104">
    <property type="entry name" value="PKS_dehydratase_sf"/>
</dbReference>
<dbReference type="InterPro" id="IPR015424">
    <property type="entry name" value="PyrdxlP-dep_Trfase"/>
</dbReference>
<evidence type="ECO:0000256" key="1">
    <source>
        <dbReference type="ARBA" id="ARBA00001933"/>
    </source>
</evidence>
<dbReference type="GO" id="GO:0005886">
    <property type="term" value="C:plasma membrane"/>
    <property type="evidence" value="ECO:0007669"/>
    <property type="project" value="TreeGrafter"/>
</dbReference>
<name>A0A023BPR4_9FLAO</name>
<feature type="compositionally biased region" description="Polar residues" evidence="12">
    <location>
        <begin position="958"/>
        <end position="978"/>
    </location>
</feature>
<dbReference type="InterPro" id="IPR020807">
    <property type="entry name" value="PKS_DH"/>
</dbReference>
<dbReference type="GO" id="GO:0006633">
    <property type="term" value="P:fatty acid biosynthetic process"/>
    <property type="evidence" value="ECO:0007669"/>
    <property type="project" value="InterPro"/>
</dbReference>
<dbReference type="PROSITE" id="PS50075">
    <property type="entry name" value="CARRIER"/>
    <property type="match status" value="2"/>
</dbReference>
<keyword evidence="4" id="KW-0596">Phosphopantetheine</keyword>
<dbReference type="InterPro" id="IPR014031">
    <property type="entry name" value="Ketoacyl_synth_C"/>
</dbReference>
<dbReference type="Pfam" id="PF09924">
    <property type="entry name" value="LPG_synthase_C"/>
    <property type="match status" value="1"/>
</dbReference>
<feature type="region of interest" description="N-terminal hotdog fold" evidence="11">
    <location>
        <begin position="1614"/>
        <end position="1733"/>
    </location>
</feature>
<evidence type="ECO:0000256" key="2">
    <source>
        <dbReference type="ARBA" id="ARBA00004496"/>
    </source>
</evidence>
<comment type="subcellular location">
    <subcellularLocation>
        <location evidence="2">Cytoplasm</location>
    </subcellularLocation>
</comment>
<keyword evidence="17" id="KW-1185">Reference proteome</keyword>
<evidence type="ECO:0000256" key="11">
    <source>
        <dbReference type="PROSITE-ProRule" id="PRU01363"/>
    </source>
</evidence>
<comment type="function">
    <text evidence="10">Involved in production of the polyketide antibiotic thailandamide.</text>
</comment>
<dbReference type="InterPro" id="IPR014030">
    <property type="entry name" value="Ketoacyl_synth_N"/>
</dbReference>
<dbReference type="SUPFAM" id="SSF53901">
    <property type="entry name" value="Thiolase-like"/>
    <property type="match status" value="2"/>
</dbReference>
<keyword evidence="7" id="KW-0808">Transferase</keyword>
<evidence type="ECO:0000256" key="12">
    <source>
        <dbReference type="SAM" id="MobiDB-lite"/>
    </source>
</evidence>
<feature type="region of interest" description="C-terminal hotdog fold" evidence="11">
    <location>
        <begin position="3325"/>
        <end position="3474"/>
    </location>
</feature>